<keyword evidence="4" id="KW-0804">Transcription</keyword>
<dbReference type="Gene3D" id="1.10.10.10">
    <property type="entry name" value="Winged helix-like DNA-binding domain superfamily/Winged helix DNA-binding domain"/>
    <property type="match status" value="1"/>
</dbReference>
<accession>A0ABX8A8P4</accession>
<dbReference type="PANTHER" id="PTHR43133">
    <property type="entry name" value="RNA POLYMERASE ECF-TYPE SIGMA FACTO"/>
    <property type="match status" value="1"/>
</dbReference>
<organism evidence="7 8">
    <name type="scientific">Tardiphaga alba</name>
    <dbReference type="NCBI Taxonomy" id="340268"/>
    <lineage>
        <taxon>Bacteria</taxon>
        <taxon>Pseudomonadati</taxon>
        <taxon>Pseudomonadota</taxon>
        <taxon>Alphaproteobacteria</taxon>
        <taxon>Hyphomicrobiales</taxon>
        <taxon>Nitrobacteraceae</taxon>
        <taxon>Tardiphaga</taxon>
    </lineage>
</organism>
<dbReference type="InterPro" id="IPR036388">
    <property type="entry name" value="WH-like_DNA-bd_sf"/>
</dbReference>
<proteinExistence type="inferred from homology"/>
<feature type="domain" description="RNA polymerase sigma factor 70 region 4 type 2" evidence="6">
    <location>
        <begin position="109"/>
        <end position="157"/>
    </location>
</feature>
<evidence type="ECO:0000256" key="1">
    <source>
        <dbReference type="ARBA" id="ARBA00010641"/>
    </source>
</evidence>
<evidence type="ECO:0000313" key="8">
    <source>
        <dbReference type="Proteomes" id="UP000682843"/>
    </source>
</evidence>
<dbReference type="Pfam" id="PF04542">
    <property type="entry name" value="Sigma70_r2"/>
    <property type="match status" value="1"/>
</dbReference>
<dbReference type="InterPro" id="IPR013324">
    <property type="entry name" value="RNA_pol_sigma_r3/r4-like"/>
</dbReference>
<dbReference type="InterPro" id="IPR039425">
    <property type="entry name" value="RNA_pol_sigma-70-like"/>
</dbReference>
<keyword evidence="8" id="KW-1185">Reference proteome</keyword>
<evidence type="ECO:0000256" key="2">
    <source>
        <dbReference type="ARBA" id="ARBA00023015"/>
    </source>
</evidence>
<evidence type="ECO:0000313" key="7">
    <source>
        <dbReference type="EMBL" id="QUS40033.1"/>
    </source>
</evidence>
<dbReference type="NCBIfam" id="TIGR02937">
    <property type="entry name" value="sigma70-ECF"/>
    <property type="match status" value="1"/>
</dbReference>
<dbReference type="InterPro" id="IPR014284">
    <property type="entry name" value="RNA_pol_sigma-70_dom"/>
</dbReference>
<gene>
    <name evidence="7" type="ORF">RPMA_15240</name>
</gene>
<dbReference type="Proteomes" id="UP000682843">
    <property type="component" value="Chromosome"/>
</dbReference>
<dbReference type="InterPro" id="IPR013249">
    <property type="entry name" value="RNA_pol_sigma70_r4_t2"/>
</dbReference>
<reference evidence="7 8" key="1">
    <citation type="submission" date="2019-02" db="EMBL/GenBank/DDBJ databases">
        <title>Emended description of the genus Rhodopseudomonas and description of Rhodopseudomonas albus sp. nov., a non-phototrophic, heavy-metal-tolerant bacterium isolated from garden soil.</title>
        <authorList>
            <person name="Bao Z."/>
            <person name="Cao W.W."/>
            <person name="Sato Y."/>
            <person name="Nishizawa T."/>
            <person name="Zhao J."/>
            <person name="Guo Y."/>
            <person name="Ohta H."/>
        </authorList>
    </citation>
    <scope>NUCLEOTIDE SEQUENCE [LARGE SCALE GENOMIC DNA]</scope>
    <source>
        <strain evidence="7 8">SK50-23</strain>
    </source>
</reference>
<name>A0ABX8A8P4_9BRAD</name>
<keyword evidence="2" id="KW-0805">Transcription regulation</keyword>
<dbReference type="Gene3D" id="1.10.1740.10">
    <property type="match status" value="1"/>
</dbReference>
<comment type="similarity">
    <text evidence="1">Belongs to the sigma-70 factor family. ECF subfamily.</text>
</comment>
<dbReference type="SUPFAM" id="SSF88659">
    <property type="entry name" value="Sigma3 and sigma4 domains of RNA polymerase sigma factors"/>
    <property type="match status" value="1"/>
</dbReference>
<evidence type="ECO:0000256" key="3">
    <source>
        <dbReference type="ARBA" id="ARBA00023082"/>
    </source>
</evidence>
<dbReference type="RefSeq" id="WP_211908343.1">
    <property type="nucleotide sequence ID" value="NZ_CP036498.1"/>
</dbReference>
<sequence length="170" mass="19681">MSGLAKTVMRRLFSEDYTDLKKRLTRRLGSADLADEAMHDAWIRLATGRTDREIARPENYLFRTALNAAIDLHRKEKRHRRSVELDLALEIPDDKPTPEEEMIARTEIDAFETIVSELPARQRAIFLAARVGNIPHDVIAKQMRITRRTVARELVRAHEYCLSRCKELMG</sequence>
<evidence type="ECO:0000256" key="4">
    <source>
        <dbReference type="ARBA" id="ARBA00023163"/>
    </source>
</evidence>
<dbReference type="Pfam" id="PF08281">
    <property type="entry name" value="Sigma70_r4_2"/>
    <property type="match status" value="1"/>
</dbReference>
<dbReference type="SUPFAM" id="SSF88946">
    <property type="entry name" value="Sigma2 domain of RNA polymerase sigma factors"/>
    <property type="match status" value="1"/>
</dbReference>
<dbReference type="PANTHER" id="PTHR43133:SF63">
    <property type="entry name" value="RNA POLYMERASE SIGMA FACTOR FECI-RELATED"/>
    <property type="match status" value="1"/>
</dbReference>
<evidence type="ECO:0000259" key="5">
    <source>
        <dbReference type="Pfam" id="PF04542"/>
    </source>
</evidence>
<dbReference type="InterPro" id="IPR013325">
    <property type="entry name" value="RNA_pol_sigma_r2"/>
</dbReference>
<evidence type="ECO:0000259" key="6">
    <source>
        <dbReference type="Pfam" id="PF08281"/>
    </source>
</evidence>
<protein>
    <submittedName>
        <fullName evidence="7">Sigma-70 family RNA polymerase sigma factor</fullName>
    </submittedName>
</protein>
<dbReference type="InterPro" id="IPR007627">
    <property type="entry name" value="RNA_pol_sigma70_r2"/>
</dbReference>
<feature type="domain" description="RNA polymerase sigma-70 region 2" evidence="5">
    <location>
        <begin position="13"/>
        <end position="78"/>
    </location>
</feature>
<dbReference type="EMBL" id="CP036498">
    <property type="protein sequence ID" value="QUS40033.1"/>
    <property type="molecule type" value="Genomic_DNA"/>
</dbReference>
<keyword evidence="3" id="KW-0731">Sigma factor</keyword>